<evidence type="ECO:0000256" key="23">
    <source>
        <dbReference type="ARBA" id="ARBA00033406"/>
    </source>
</evidence>
<dbReference type="GO" id="GO:0005886">
    <property type="term" value="C:plasma membrane"/>
    <property type="evidence" value="ECO:0007669"/>
    <property type="project" value="UniProtKB-SubCell"/>
</dbReference>
<dbReference type="STRING" id="1121307.CLCY_7c01250"/>
<evidence type="ECO:0000256" key="11">
    <source>
        <dbReference type="ARBA" id="ARBA00022692"/>
    </source>
</evidence>
<evidence type="ECO:0000256" key="22">
    <source>
        <dbReference type="ARBA" id="ARBA00032743"/>
    </source>
</evidence>
<keyword evidence="14" id="KW-0443">Lipid metabolism</keyword>
<feature type="transmembrane region" description="Helical" evidence="24">
    <location>
        <begin position="75"/>
        <end position="94"/>
    </location>
</feature>
<keyword evidence="10 25" id="KW-0808">Transferase</keyword>
<comment type="pathway">
    <text evidence="3">Phospholipid metabolism; CDP-diacylglycerol biosynthesis; CDP-diacylglycerol from sn-glycerol 3-phosphate: step 3/3.</text>
</comment>
<evidence type="ECO:0000256" key="3">
    <source>
        <dbReference type="ARBA" id="ARBA00005119"/>
    </source>
</evidence>
<keyword evidence="13 24" id="KW-1133">Transmembrane helix</keyword>
<keyword evidence="16" id="KW-0594">Phospholipid biosynthesis</keyword>
<dbReference type="PANTHER" id="PTHR46382:SF1">
    <property type="entry name" value="PHOSPHATIDATE CYTIDYLYLTRANSFERASE"/>
    <property type="match status" value="1"/>
</dbReference>
<sequence length="262" mass="29028">MNIRLISALIAFPILVFFVVSGGYVFKVGIGIITAIAIYEYTKAYKPAKINVIWPIMALGFFISYLLIFLNKPGYSDVIIYFITLISMATPIFNQKYNVLSSAVTVIGYIYIVNFFELLIPIRAHQYGSSLIWLVLLISFFCDTFAYYIGKTFGKHKLCPIVSPKKTVEGSIGGIIGSVIGVVLWGVLNPGINFTWTTLIILGIVSSVISQVGDLSASIIKRYSGVKDYGKIMPGHGGILDRFDSILFTAPVVYYYIIFFIG</sequence>
<gene>
    <name evidence="25" type="ORF">CLCY_7c01250</name>
</gene>
<keyword evidence="11 24" id="KW-0812">Transmembrane</keyword>
<evidence type="ECO:0000256" key="15">
    <source>
        <dbReference type="ARBA" id="ARBA00023136"/>
    </source>
</evidence>
<keyword evidence="17" id="KW-1208">Phospholipid metabolism</keyword>
<dbReference type="AlphaFoldDB" id="A0A0J8DFY2"/>
<keyword evidence="8" id="KW-1003">Cell membrane</keyword>
<evidence type="ECO:0000256" key="4">
    <source>
        <dbReference type="ARBA" id="ARBA00005189"/>
    </source>
</evidence>
<feature type="transmembrane region" description="Helical" evidence="24">
    <location>
        <begin position="6"/>
        <end position="39"/>
    </location>
</feature>
<dbReference type="EMBL" id="LFVU01000003">
    <property type="protein sequence ID" value="KMT23078.1"/>
    <property type="molecule type" value="Genomic_DNA"/>
</dbReference>
<comment type="subcellular location">
    <subcellularLocation>
        <location evidence="2">Cell membrane</location>
        <topology evidence="2">Multi-pass membrane protein</topology>
    </subcellularLocation>
</comment>
<dbReference type="RefSeq" id="WP_048569452.1">
    <property type="nucleotide sequence ID" value="NZ_LFVU01000003.1"/>
</dbReference>
<dbReference type="OrthoDB" id="9799199at2"/>
<dbReference type="GO" id="GO:0004605">
    <property type="term" value="F:phosphatidate cytidylyltransferase activity"/>
    <property type="evidence" value="ECO:0007669"/>
    <property type="project" value="UniProtKB-EC"/>
</dbReference>
<evidence type="ECO:0000313" key="25">
    <source>
        <dbReference type="EMBL" id="KMT23078.1"/>
    </source>
</evidence>
<evidence type="ECO:0000256" key="13">
    <source>
        <dbReference type="ARBA" id="ARBA00022989"/>
    </source>
</evidence>
<protein>
    <recommendedName>
        <fullName evidence="7">Phosphatidate cytidylyltransferase</fullName>
        <ecNumber evidence="6">2.7.7.41</ecNumber>
    </recommendedName>
    <alternativeName>
        <fullName evidence="20">CDP-DAG synthase</fullName>
    </alternativeName>
    <alternativeName>
        <fullName evidence="22">CDP-DG synthase</fullName>
    </alternativeName>
    <alternativeName>
        <fullName evidence="18">CDP-diacylglycerol synthase</fullName>
    </alternativeName>
    <alternativeName>
        <fullName evidence="21">CDP-diglyceride pyrophosphorylase</fullName>
    </alternativeName>
    <alternativeName>
        <fullName evidence="23">CDP-diglyceride synthase</fullName>
    </alternativeName>
    <alternativeName>
        <fullName evidence="19">CTP:phosphatidate cytidylyltransferase</fullName>
    </alternativeName>
</protein>
<keyword evidence="15 24" id="KW-0472">Membrane</keyword>
<evidence type="ECO:0000256" key="8">
    <source>
        <dbReference type="ARBA" id="ARBA00022475"/>
    </source>
</evidence>
<organism evidence="25 26">
    <name type="scientific">Clostridium cylindrosporum DSM 605</name>
    <dbReference type="NCBI Taxonomy" id="1121307"/>
    <lineage>
        <taxon>Bacteria</taxon>
        <taxon>Bacillati</taxon>
        <taxon>Bacillota</taxon>
        <taxon>Clostridia</taxon>
        <taxon>Eubacteriales</taxon>
        <taxon>Clostridiaceae</taxon>
        <taxon>Clostridium</taxon>
    </lineage>
</organism>
<dbReference type="Pfam" id="PF01148">
    <property type="entry name" value="CTP_transf_1"/>
    <property type="match status" value="1"/>
</dbReference>
<feature type="transmembrane region" description="Helical" evidence="24">
    <location>
        <begin position="194"/>
        <end position="213"/>
    </location>
</feature>
<evidence type="ECO:0000313" key="26">
    <source>
        <dbReference type="Proteomes" id="UP000036756"/>
    </source>
</evidence>
<dbReference type="PANTHER" id="PTHR46382">
    <property type="entry name" value="PHOSPHATIDATE CYTIDYLYLTRANSFERASE"/>
    <property type="match status" value="1"/>
</dbReference>
<evidence type="ECO:0000256" key="12">
    <source>
        <dbReference type="ARBA" id="ARBA00022695"/>
    </source>
</evidence>
<evidence type="ECO:0000256" key="5">
    <source>
        <dbReference type="ARBA" id="ARBA00010185"/>
    </source>
</evidence>
<evidence type="ECO:0000256" key="10">
    <source>
        <dbReference type="ARBA" id="ARBA00022679"/>
    </source>
</evidence>
<comment type="similarity">
    <text evidence="5">Belongs to the CDS family.</text>
</comment>
<evidence type="ECO:0000256" key="17">
    <source>
        <dbReference type="ARBA" id="ARBA00023264"/>
    </source>
</evidence>
<evidence type="ECO:0000256" key="6">
    <source>
        <dbReference type="ARBA" id="ARBA00012487"/>
    </source>
</evidence>
<evidence type="ECO:0000256" key="19">
    <source>
        <dbReference type="ARBA" id="ARBA00031825"/>
    </source>
</evidence>
<evidence type="ECO:0000256" key="24">
    <source>
        <dbReference type="SAM" id="Phobius"/>
    </source>
</evidence>
<feature type="transmembrane region" description="Helical" evidence="24">
    <location>
        <begin position="243"/>
        <end position="261"/>
    </location>
</feature>
<evidence type="ECO:0000256" key="7">
    <source>
        <dbReference type="ARBA" id="ARBA00019373"/>
    </source>
</evidence>
<dbReference type="EC" id="2.7.7.41" evidence="6"/>
<feature type="transmembrane region" description="Helical" evidence="24">
    <location>
        <begin position="170"/>
        <end position="188"/>
    </location>
</feature>
<evidence type="ECO:0000256" key="21">
    <source>
        <dbReference type="ARBA" id="ARBA00032396"/>
    </source>
</evidence>
<name>A0A0J8DFY2_CLOCY</name>
<accession>A0A0J8DFY2</accession>
<dbReference type="GO" id="GO:0016024">
    <property type="term" value="P:CDP-diacylglycerol biosynthetic process"/>
    <property type="evidence" value="ECO:0007669"/>
    <property type="project" value="TreeGrafter"/>
</dbReference>
<feature type="transmembrane region" description="Helical" evidence="24">
    <location>
        <begin position="106"/>
        <end position="124"/>
    </location>
</feature>
<feature type="transmembrane region" description="Helical" evidence="24">
    <location>
        <begin position="130"/>
        <end position="149"/>
    </location>
</feature>
<dbReference type="Proteomes" id="UP000036756">
    <property type="component" value="Unassembled WGS sequence"/>
</dbReference>
<evidence type="ECO:0000256" key="9">
    <source>
        <dbReference type="ARBA" id="ARBA00022516"/>
    </source>
</evidence>
<dbReference type="PATRIC" id="fig|1121307.3.peg.2408"/>
<reference evidence="25 26" key="1">
    <citation type="submission" date="2015-06" db="EMBL/GenBank/DDBJ databases">
        <title>Draft genome sequence of the purine-degrading Clostridium cylindrosporum HC-1 (DSM 605).</title>
        <authorList>
            <person name="Poehlein A."/>
            <person name="Schiel-Bengelsdorf B."/>
            <person name="Bengelsdorf F."/>
            <person name="Daniel R."/>
            <person name="Duerre P."/>
        </authorList>
    </citation>
    <scope>NUCLEOTIDE SEQUENCE [LARGE SCALE GENOMIC DNA]</scope>
    <source>
        <strain evidence="25 26">DSM 605</strain>
    </source>
</reference>
<feature type="transmembrane region" description="Helical" evidence="24">
    <location>
        <begin position="51"/>
        <end position="69"/>
    </location>
</feature>
<comment type="catalytic activity">
    <reaction evidence="1">
        <text>a 1,2-diacyl-sn-glycero-3-phosphate + CTP + H(+) = a CDP-1,2-diacyl-sn-glycerol + diphosphate</text>
        <dbReference type="Rhea" id="RHEA:16229"/>
        <dbReference type="ChEBI" id="CHEBI:15378"/>
        <dbReference type="ChEBI" id="CHEBI:33019"/>
        <dbReference type="ChEBI" id="CHEBI:37563"/>
        <dbReference type="ChEBI" id="CHEBI:58332"/>
        <dbReference type="ChEBI" id="CHEBI:58608"/>
        <dbReference type="EC" id="2.7.7.41"/>
    </reaction>
</comment>
<keyword evidence="12 25" id="KW-0548">Nucleotidyltransferase</keyword>
<evidence type="ECO:0000256" key="1">
    <source>
        <dbReference type="ARBA" id="ARBA00001698"/>
    </source>
</evidence>
<evidence type="ECO:0000256" key="14">
    <source>
        <dbReference type="ARBA" id="ARBA00023098"/>
    </source>
</evidence>
<evidence type="ECO:0000256" key="16">
    <source>
        <dbReference type="ARBA" id="ARBA00023209"/>
    </source>
</evidence>
<evidence type="ECO:0000256" key="2">
    <source>
        <dbReference type="ARBA" id="ARBA00004651"/>
    </source>
</evidence>
<comment type="pathway">
    <text evidence="4">Lipid metabolism.</text>
</comment>
<evidence type="ECO:0000256" key="18">
    <source>
        <dbReference type="ARBA" id="ARBA00029893"/>
    </source>
</evidence>
<keyword evidence="9" id="KW-0444">Lipid biosynthesis</keyword>
<evidence type="ECO:0000256" key="20">
    <source>
        <dbReference type="ARBA" id="ARBA00032253"/>
    </source>
</evidence>
<proteinExistence type="inferred from homology"/>
<comment type="caution">
    <text evidence="25">The sequence shown here is derived from an EMBL/GenBank/DDBJ whole genome shotgun (WGS) entry which is preliminary data.</text>
</comment>
<keyword evidence="26" id="KW-1185">Reference proteome</keyword>